<evidence type="ECO:0000256" key="6">
    <source>
        <dbReference type="ARBA" id="ARBA00023139"/>
    </source>
</evidence>
<evidence type="ECO:0000313" key="10">
    <source>
        <dbReference type="EMBL" id="OPJ59659.1"/>
    </source>
</evidence>
<dbReference type="InterPro" id="IPR046953">
    <property type="entry name" value="Spore_GerAC-like_C"/>
</dbReference>
<evidence type="ECO:0000259" key="8">
    <source>
        <dbReference type="Pfam" id="PF05504"/>
    </source>
</evidence>
<evidence type="ECO:0000256" key="2">
    <source>
        <dbReference type="ARBA" id="ARBA00007886"/>
    </source>
</evidence>
<dbReference type="GO" id="GO:0009847">
    <property type="term" value="P:spore germination"/>
    <property type="evidence" value="ECO:0007669"/>
    <property type="project" value="InterPro"/>
</dbReference>
<dbReference type="PANTHER" id="PTHR35789:SF1">
    <property type="entry name" value="SPORE GERMINATION PROTEIN B3"/>
    <property type="match status" value="1"/>
</dbReference>
<dbReference type="InterPro" id="IPR008844">
    <property type="entry name" value="Spore_GerAC-like"/>
</dbReference>
<dbReference type="Pfam" id="PF25198">
    <property type="entry name" value="Spore_GerAC_N"/>
    <property type="match status" value="1"/>
</dbReference>
<accession>A0A1V4IIB9</accession>
<dbReference type="Gene3D" id="3.30.300.210">
    <property type="entry name" value="Nutrient germinant receptor protein C, domain 3"/>
    <property type="match status" value="1"/>
</dbReference>
<comment type="caution">
    <text evidence="10">The sequence shown here is derived from an EMBL/GenBank/DDBJ whole genome shotgun (WGS) entry which is preliminary data.</text>
</comment>
<name>A0A1V4IIB9_9CLOT</name>
<dbReference type="InterPro" id="IPR057336">
    <property type="entry name" value="GerAC_N"/>
</dbReference>
<evidence type="ECO:0000256" key="7">
    <source>
        <dbReference type="ARBA" id="ARBA00023288"/>
    </source>
</evidence>
<dbReference type="NCBIfam" id="TIGR02887">
    <property type="entry name" value="spore_ger_x_C"/>
    <property type="match status" value="1"/>
</dbReference>
<dbReference type="AlphaFoldDB" id="A0A1V4IIB9"/>
<dbReference type="Proteomes" id="UP000190080">
    <property type="component" value="Unassembled WGS sequence"/>
</dbReference>
<keyword evidence="5" id="KW-0472">Membrane</keyword>
<dbReference type="PANTHER" id="PTHR35789">
    <property type="entry name" value="SPORE GERMINATION PROTEIN B3"/>
    <property type="match status" value="1"/>
</dbReference>
<evidence type="ECO:0000256" key="3">
    <source>
        <dbReference type="ARBA" id="ARBA00022544"/>
    </source>
</evidence>
<evidence type="ECO:0000259" key="9">
    <source>
        <dbReference type="Pfam" id="PF25198"/>
    </source>
</evidence>
<reference evidence="10 11" key="1">
    <citation type="submission" date="2017-03" db="EMBL/GenBank/DDBJ databases">
        <title>Genome sequence of Clostridium oryzae DSM 28571.</title>
        <authorList>
            <person name="Poehlein A."/>
            <person name="Daniel R."/>
        </authorList>
    </citation>
    <scope>NUCLEOTIDE SEQUENCE [LARGE SCALE GENOMIC DNA]</scope>
    <source>
        <strain evidence="10 11">DSM 28571</strain>
    </source>
</reference>
<organism evidence="10 11">
    <name type="scientific">Clostridium oryzae</name>
    <dbReference type="NCBI Taxonomy" id="1450648"/>
    <lineage>
        <taxon>Bacteria</taxon>
        <taxon>Bacillati</taxon>
        <taxon>Bacillota</taxon>
        <taxon>Clostridia</taxon>
        <taxon>Eubacteriales</taxon>
        <taxon>Clostridiaceae</taxon>
        <taxon>Clostridium</taxon>
    </lineage>
</organism>
<evidence type="ECO:0000256" key="4">
    <source>
        <dbReference type="ARBA" id="ARBA00022729"/>
    </source>
</evidence>
<dbReference type="RefSeq" id="WP_079426322.1">
    <property type="nucleotide sequence ID" value="NZ_MZGV01000041.1"/>
</dbReference>
<sequence length="393" mass="44617">MKRMLSLTLSVVLCCIFCTGCWDRIELNNIGIAYAVAVNRGKKNKISCTVQIVKPDVLKKKSTKLPVQYFSAQGETIEEAIRNIEINLDRKIIFSQSKVIVIDEQIAKEGLWRLLDFFKRNYKARNTTWILIAKNHNTEETIEISSGLSSIQGVYIDTMLELNENDLNGTSVNLMEYYRKLLSAGINPITGAIEVIRQSEVSGVDDYENDNLVLELSGTAVFKKDKLAGYLNKSETRGLNWLLGNKGTGFFKNSSIDKSKKVVNFILRKLKTKIKPNIKNGVVVFDIFVNATSDITSISDNIDISDTKVIAELEKMQQKRIEKEINGALVKLQKVLRSDVVGFGGILSKKYPEFWKKYERDWEKIFPDVMCSVNVKARINKSGLIYKPYEIKE</sequence>
<dbReference type="Gene3D" id="6.20.190.10">
    <property type="entry name" value="Nutrient germinant receptor protein C, domain 1"/>
    <property type="match status" value="1"/>
</dbReference>
<feature type="domain" description="Spore germination GerAC-like C-terminal" evidence="8">
    <location>
        <begin position="217"/>
        <end position="383"/>
    </location>
</feature>
<comment type="similarity">
    <text evidence="2">Belongs to the GerABKC lipoprotein family.</text>
</comment>
<keyword evidence="4" id="KW-0732">Signal</keyword>
<keyword evidence="6" id="KW-0564">Palmitate</keyword>
<keyword evidence="7" id="KW-0449">Lipoprotein</keyword>
<evidence type="ECO:0000313" key="11">
    <source>
        <dbReference type="Proteomes" id="UP000190080"/>
    </source>
</evidence>
<evidence type="ECO:0000256" key="5">
    <source>
        <dbReference type="ARBA" id="ARBA00023136"/>
    </source>
</evidence>
<comment type="subcellular location">
    <subcellularLocation>
        <location evidence="1">Membrane</location>
        <topology evidence="1">Lipid-anchor</topology>
    </subcellularLocation>
</comment>
<evidence type="ECO:0000256" key="1">
    <source>
        <dbReference type="ARBA" id="ARBA00004635"/>
    </source>
</evidence>
<dbReference type="GO" id="GO:0016020">
    <property type="term" value="C:membrane"/>
    <property type="evidence" value="ECO:0007669"/>
    <property type="project" value="UniProtKB-SubCell"/>
</dbReference>
<keyword evidence="3" id="KW-0309">Germination</keyword>
<dbReference type="InterPro" id="IPR038501">
    <property type="entry name" value="Spore_GerAC_C_sf"/>
</dbReference>
<dbReference type="EMBL" id="MZGV01000041">
    <property type="protein sequence ID" value="OPJ59659.1"/>
    <property type="molecule type" value="Genomic_DNA"/>
</dbReference>
<dbReference type="OrthoDB" id="9816067at2"/>
<proteinExistence type="inferred from homology"/>
<feature type="domain" description="Spore germination protein N-terminal" evidence="9">
    <location>
        <begin position="23"/>
        <end position="194"/>
    </location>
</feature>
<gene>
    <name evidence="10" type="primary">gerBC_1</name>
    <name evidence="10" type="ORF">CLORY_32030</name>
</gene>
<dbReference type="STRING" id="1450648.CLORY_32030"/>
<protein>
    <submittedName>
        <fullName evidence="10">Spore germination protein B3</fullName>
    </submittedName>
</protein>
<keyword evidence="11" id="KW-1185">Reference proteome</keyword>
<dbReference type="Pfam" id="PF05504">
    <property type="entry name" value="Spore_GerAC"/>
    <property type="match status" value="1"/>
</dbReference>